<organism evidence="1 2">
    <name type="scientific">Marinifilum breve</name>
    <dbReference type="NCBI Taxonomy" id="2184082"/>
    <lineage>
        <taxon>Bacteria</taxon>
        <taxon>Pseudomonadati</taxon>
        <taxon>Bacteroidota</taxon>
        <taxon>Bacteroidia</taxon>
        <taxon>Marinilabiliales</taxon>
        <taxon>Marinifilaceae</taxon>
    </lineage>
</organism>
<accession>A0A2V3ZSR6</accession>
<dbReference type="Proteomes" id="UP000248079">
    <property type="component" value="Unassembled WGS sequence"/>
</dbReference>
<proteinExistence type="predicted"/>
<keyword evidence="2" id="KW-1185">Reference proteome</keyword>
<dbReference type="OrthoDB" id="10011869at2"/>
<gene>
    <name evidence="1" type="ORF">DF185_19795</name>
</gene>
<sequence length="115" mass="13456">MIQLQHARPNHDYFTICLPASDTPYGERVNWDKKEDFEAPVYEMTNPKNPEEIIRAELVDVWTRFDLNGPEGETMNAFAIASYGLPMKKLRHQLIEKYDILKTNSEVEFLLLKQV</sequence>
<dbReference type="EMBL" id="QFLI01000011">
    <property type="protein sequence ID" value="PXX96885.1"/>
    <property type="molecule type" value="Genomic_DNA"/>
</dbReference>
<reference evidence="1 2" key="1">
    <citation type="submission" date="2018-05" db="EMBL/GenBank/DDBJ databases">
        <title>Marinifilum breve JC075T sp. nov., a marine bacterium isolated from Yongle Blue Hole in the South China Sea.</title>
        <authorList>
            <person name="Fu T."/>
        </authorList>
    </citation>
    <scope>NUCLEOTIDE SEQUENCE [LARGE SCALE GENOMIC DNA]</scope>
    <source>
        <strain evidence="1 2">JC075</strain>
    </source>
</reference>
<name>A0A2V3ZSR6_9BACT</name>
<protein>
    <submittedName>
        <fullName evidence="1">Uncharacterized protein</fullName>
    </submittedName>
</protein>
<dbReference type="RefSeq" id="WP_110362904.1">
    <property type="nucleotide sequence ID" value="NZ_QFLI01000011.1"/>
</dbReference>
<dbReference type="AlphaFoldDB" id="A0A2V3ZSR6"/>
<evidence type="ECO:0000313" key="1">
    <source>
        <dbReference type="EMBL" id="PXX96885.1"/>
    </source>
</evidence>
<comment type="caution">
    <text evidence="1">The sequence shown here is derived from an EMBL/GenBank/DDBJ whole genome shotgun (WGS) entry which is preliminary data.</text>
</comment>
<evidence type="ECO:0000313" key="2">
    <source>
        <dbReference type="Proteomes" id="UP000248079"/>
    </source>
</evidence>